<sequence>MENHSKYGRNIFFHNNEELFVSQFIAAELTWKEKGLTAFSSIGIQTI</sequence>
<accession>X1QXK0</accession>
<comment type="caution">
    <text evidence="1">The sequence shown here is derived from an EMBL/GenBank/DDBJ whole genome shotgun (WGS) entry which is preliminary data.</text>
</comment>
<organism evidence="1">
    <name type="scientific">marine sediment metagenome</name>
    <dbReference type="NCBI Taxonomy" id="412755"/>
    <lineage>
        <taxon>unclassified sequences</taxon>
        <taxon>metagenomes</taxon>
        <taxon>ecological metagenomes</taxon>
    </lineage>
</organism>
<proteinExistence type="predicted"/>
<gene>
    <name evidence="1" type="ORF">S12H4_23816</name>
</gene>
<feature type="non-terminal residue" evidence="1">
    <location>
        <position position="47"/>
    </location>
</feature>
<reference evidence="1" key="1">
    <citation type="journal article" date="2014" name="Front. Microbiol.">
        <title>High frequency of phylogenetically diverse reductive dehalogenase-homologous genes in deep subseafloor sedimentary metagenomes.</title>
        <authorList>
            <person name="Kawai M."/>
            <person name="Futagami T."/>
            <person name="Toyoda A."/>
            <person name="Takaki Y."/>
            <person name="Nishi S."/>
            <person name="Hori S."/>
            <person name="Arai W."/>
            <person name="Tsubouchi T."/>
            <person name="Morono Y."/>
            <person name="Uchiyama I."/>
            <person name="Ito T."/>
            <person name="Fujiyama A."/>
            <person name="Inagaki F."/>
            <person name="Takami H."/>
        </authorList>
    </citation>
    <scope>NUCLEOTIDE SEQUENCE</scope>
    <source>
        <strain evidence="1">Expedition CK06-06</strain>
    </source>
</reference>
<name>X1QXK0_9ZZZZ</name>
<dbReference type="EMBL" id="BARW01012738">
    <property type="protein sequence ID" value="GAI73307.1"/>
    <property type="molecule type" value="Genomic_DNA"/>
</dbReference>
<dbReference type="AlphaFoldDB" id="X1QXK0"/>
<evidence type="ECO:0000313" key="1">
    <source>
        <dbReference type="EMBL" id="GAI73307.1"/>
    </source>
</evidence>
<protein>
    <submittedName>
        <fullName evidence="1">Uncharacterized protein</fullName>
    </submittedName>
</protein>